<dbReference type="RefSeq" id="WP_313985398.1">
    <property type="nucleotide sequence ID" value="NZ_JASJOS010000014.1"/>
</dbReference>
<gene>
    <name evidence="2" type="ORF">QNI16_27560</name>
</gene>
<dbReference type="AlphaFoldDB" id="A0AAE3QVY8"/>
<proteinExistence type="predicted"/>
<dbReference type="PROSITE" id="PS51257">
    <property type="entry name" value="PROKAR_LIPOPROTEIN"/>
    <property type="match status" value="1"/>
</dbReference>
<dbReference type="Pfam" id="PF07969">
    <property type="entry name" value="Amidohydro_3"/>
    <property type="match status" value="1"/>
</dbReference>
<evidence type="ECO:0000313" key="2">
    <source>
        <dbReference type="EMBL" id="MDJ1484285.1"/>
    </source>
</evidence>
<dbReference type="CDD" id="cd01300">
    <property type="entry name" value="YtcJ_like"/>
    <property type="match status" value="1"/>
</dbReference>
<dbReference type="InterPro" id="IPR033932">
    <property type="entry name" value="YtcJ-like"/>
</dbReference>
<dbReference type="Gene3D" id="3.10.310.70">
    <property type="match status" value="1"/>
</dbReference>
<dbReference type="SUPFAM" id="SSF51556">
    <property type="entry name" value="Metallo-dependent hydrolases"/>
    <property type="match status" value="1"/>
</dbReference>
<dbReference type="GO" id="GO:0016810">
    <property type="term" value="F:hydrolase activity, acting on carbon-nitrogen (but not peptide) bonds"/>
    <property type="evidence" value="ECO:0007669"/>
    <property type="project" value="InterPro"/>
</dbReference>
<evidence type="ECO:0000259" key="1">
    <source>
        <dbReference type="Pfam" id="PF07969"/>
    </source>
</evidence>
<dbReference type="Proteomes" id="UP001241110">
    <property type="component" value="Unassembled WGS sequence"/>
</dbReference>
<accession>A0AAE3QVY8</accession>
<dbReference type="SUPFAM" id="SSF51338">
    <property type="entry name" value="Composite domain of metallo-dependent hydrolases"/>
    <property type="match status" value="1"/>
</dbReference>
<dbReference type="InterPro" id="IPR032466">
    <property type="entry name" value="Metal_Hydrolase"/>
</dbReference>
<protein>
    <submittedName>
        <fullName evidence="2">Amidohydrolase</fullName>
        <ecNumber evidence="2">3.5.-.-</ecNumber>
    </submittedName>
</protein>
<dbReference type="Gene3D" id="3.20.20.140">
    <property type="entry name" value="Metal-dependent hydrolases"/>
    <property type="match status" value="1"/>
</dbReference>
<sequence>MKKLYGIFALISLLFSCQSKQKADLIVYNGIVYTVNEKFEVAEALAVKHGKILAVGTTKDILNQYEAPEKTDAQGQAIYPGFIDAHSHFYRYGLGLQTVDLTGTKSWDEIIQKVAEFSKNNPSEWIIGRGWDQNDWAVKEFPSKERLDSLLPDKPVILTRIDGHAAIANQNALQKANIKPGQTLTGGTVEVRNGKLTGILIDNAMDLVGRIIPAPNQSDIEKALLDAQQNCFAVGLTTVDDCGLMANEAEAIDALQKSGKLKMRVYVMLSDDSTNYARYLSKGPYKTDKLNIRSFKIYGDGALGSRGACLLEPYADRHDWSGFLLSKPEHFRKIAQLLANTDFQMCTHAIGDSANREILEIYGEVLKGKNDKRWRIEHAQVVNEKDFAMFANYNVVPSVQPTHATSDMYWAEQRLGSSRVKYAYAYKDLLKQNNWLPLGTDFPVEDISPFKTFLASTFRVDAKGYPQGGFQKENALTREETLKGMTIWAAKSNFEEKEKGSLEPGKFADFIILNQDLMKVESQKVLETKVIATFVGGEQVYKK</sequence>
<dbReference type="EC" id="3.5.-.-" evidence="2"/>
<dbReference type="EMBL" id="JASJOS010000014">
    <property type="protein sequence ID" value="MDJ1484285.1"/>
    <property type="molecule type" value="Genomic_DNA"/>
</dbReference>
<organism evidence="2 3">
    <name type="scientific">Xanthocytophaga flava</name>
    <dbReference type="NCBI Taxonomy" id="3048013"/>
    <lineage>
        <taxon>Bacteria</taxon>
        <taxon>Pseudomonadati</taxon>
        <taxon>Bacteroidota</taxon>
        <taxon>Cytophagia</taxon>
        <taxon>Cytophagales</taxon>
        <taxon>Rhodocytophagaceae</taxon>
        <taxon>Xanthocytophaga</taxon>
    </lineage>
</organism>
<feature type="domain" description="Amidohydrolase 3" evidence="1">
    <location>
        <begin position="72"/>
        <end position="541"/>
    </location>
</feature>
<name>A0AAE3QVY8_9BACT</name>
<dbReference type="PANTHER" id="PTHR22642">
    <property type="entry name" value="IMIDAZOLONEPROPIONASE"/>
    <property type="match status" value="1"/>
</dbReference>
<dbReference type="InterPro" id="IPR011059">
    <property type="entry name" value="Metal-dep_hydrolase_composite"/>
</dbReference>
<reference evidence="2" key="1">
    <citation type="submission" date="2023-05" db="EMBL/GenBank/DDBJ databases">
        <authorList>
            <person name="Zhang X."/>
        </authorList>
    </citation>
    <scope>NUCLEOTIDE SEQUENCE</scope>
    <source>
        <strain evidence="2">YF14B1</strain>
    </source>
</reference>
<dbReference type="PANTHER" id="PTHR22642:SF2">
    <property type="entry name" value="PROTEIN LONG AFTER FAR-RED 3"/>
    <property type="match status" value="1"/>
</dbReference>
<keyword evidence="2" id="KW-0378">Hydrolase</keyword>
<comment type="caution">
    <text evidence="2">The sequence shown here is derived from an EMBL/GenBank/DDBJ whole genome shotgun (WGS) entry which is preliminary data.</text>
</comment>
<evidence type="ECO:0000313" key="3">
    <source>
        <dbReference type="Proteomes" id="UP001241110"/>
    </source>
</evidence>
<dbReference type="Gene3D" id="2.30.40.10">
    <property type="entry name" value="Urease, subunit C, domain 1"/>
    <property type="match status" value="1"/>
</dbReference>
<dbReference type="InterPro" id="IPR013108">
    <property type="entry name" value="Amidohydro_3"/>
</dbReference>